<dbReference type="EMBL" id="CAJHNH020001237">
    <property type="protein sequence ID" value="CAG5122197.1"/>
    <property type="molecule type" value="Genomic_DNA"/>
</dbReference>
<organism evidence="1 2">
    <name type="scientific">Candidula unifasciata</name>
    <dbReference type="NCBI Taxonomy" id="100452"/>
    <lineage>
        <taxon>Eukaryota</taxon>
        <taxon>Metazoa</taxon>
        <taxon>Spiralia</taxon>
        <taxon>Lophotrochozoa</taxon>
        <taxon>Mollusca</taxon>
        <taxon>Gastropoda</taxon>
        <taxon>Heterobranchia</taxon>
        <taxon>Euthyneura</taxon>
        <taxon>Panpulmonata</taxon>
        <taxon>Eupulmonata</taxon>
        <taxon>Stylommatophora</taxon>
        <taxon>Helicina</taxon>
        <taxon>Helicoidea</taxon>
        <taxon>Geomitridae</taxon>
        <taxon>Candidula</taxon>
    </lineage>
</organism>
<gene>
    <name evidence="1" type="ORF">CUNI_LOCUS7755</name>
</gene>
<accession>A0A8S3YYG2</accession>
<evidence type="ECO:0000313" key="2">
    <source>
        <dbReference type="Proteomes" id="UP000678393"/>
    </source>
</evidence>
<comment type="caution">
    <text evidence="1">The sequence shown here is derived from an EMBL/GenBank/DDBJ whole genome shotgun (WGS) entry which is preliminary data.</text>
</comment>
<name>A0A8S3YYG2_9EUPU</name>
<feature type="non-terminal residue" evidence="1">
    <location>
        <position position="53"/>
    </location>
</feature>
<dbReference type="AlphaFoldDB" id="A0A8S3YYG2"/>
<protein>
    <submittedName>
        <fullName evidence="1">Uncharacterized protein</fullName>
    </submittedName>
</protein>
<reference evidence="1" key="1">
    <citation type="submission" date="2021-04" db="EMBL/GenBank/DDBJ databases">
        <authorList>
            <consortium name="Molecular Ecology Group"/>
        </authorList>
    </citation>
    <scope>NUCLEOTIDE SEQUENCE</scope>
</reference>
<sequence length="53" mass="5848">MSAVTGSSGKTETGYRPLNEVCRQLGIGSSGFLKQKEFMQVYKHLGLQSLKKQ</sequence>
<evidence type="ECO:0000313" key="1">
    <source>
        <dbReference type="EMBL" id="CAG5122197.1"/>
    </source>
</evidence>
<proteinExistence type="predicted"/>
<dbReference type="Proteomes" id="UP000678393">
    <property type="component" value="Unassembled WGS sequence"/>
</dbReference>
<keyword evidence="2" id="KW-1185">Reference proteome</keyword>